<dbReference type="PANTHER" id="PTHR31236:SF32">
    <property type="entry name" value="BURP DOMAIN PROTEIN USPL1-LIKE"/>
    <property type="match status" value="1"/>
</dbReference>
<dbReference type="PANTHER" id="PTHR31236">
    <property type="entry name" value="BURP DOMAIN PROTEIN USPL1-LIKE"/>
    <property type="match status" value="1"/>
</dbReference>
<feature type="domain" description="BURP" evidence="2">
    <location>
        <begin position="100"/>
        <end position="317"/>
    </location>
</feature>
<organism evidence="3 4">
    <name type="scientific">Olea europaea subsp. europaea</name>
    <dbReference type="NCBI Taxonomy" id="158383"/>
    <lineage>
        <taxon>Eukaryota</taxon>
        <taxon>Viridiplantae</taxon>
        <taxon>Streptophyta</taxon>
        <taxon>Embryophyta</taxon>
        <taxon>Tracheophyta</taxon>
        <taxon>Spermatophyta</taxon>
        <taxon>Magnoliopsida</taxon>
        <taxon>eudicotyledons</taxon>
        <taxon>Gunneridae</taxon>
        <taxon>Pentapetalae</taxon>
        <taxon>asterids</taxon>
        <taxon>lamiids</taxon>
        <taxon>Lamiales</taxon>
        <taxon>Oleaceae</taxon>
        <taxon>Oleeae</taxon>
        <taxon>Olea</taxon>
    </lineage>
</organism>
<gene>
    <name evidence="3" type="ORF">OLEA9_A121762</name>
</gene>
<dbReference type="Pfam" id="PF03181">
    <property type="entry name" value="BURP"/>
    <property type="match status" value="1"/>
</dbReference>
<keyword evidence="1" id="KW-1133">Transmembrane helix</keyword>
<reference evidence="3 4" key="1">
    <citation type="submission" date="2019-12" db="EMBL/GenBank/DDBJ databases">
        <authorList>
            <person name="Alioto T."/>
            <person name="Alioto T."/>
            <person name="Gomez Garrido J."/>
        </authorList>
    </citation>
    <scope>NUCLEOTIDE SEQUENCE [LARGE SCALE GENOMIC DNA]</scope>
</reference>
<protein>
    <recommendedName>
        <fullName evidence="2">BURP domain-containing protein</fullName>
    </recommendedName>
</protein>
<keyword evidence="4" id="KW-1185">Reference proteome</keyword>
<dbReference type="InterPro" id="IPR004873">
    <property type="entry name" value="BURP_dom"/>
</dbReference>
<accession>A0A8S0T3Z8</accession>
<sequence>MRSRRLLKKEQIYDKENMGFGFGFGYLVHLFCSLLVLRHLEMTEAHGEKVEREVYDMKLGRNFKDNHLRVHASRDENSGKNLHDRSLSHMNRLDPELNVFFHVNELKVGKKMHIYFPIKDPSSSPPLLSKEESDSIPFSLEKLHYILQLFSFPEGSKQAKAMENTLQHCEFPPLDGETKFCATSLESMLDSARSIFGFNAKFKVLSTNHLAKSITLLQNYTISDAPEEILARKIVSCHTLPYPYVVFYCHSQESDNKLFKVSLVGEDGGRVEAAAVCHMDTSHWDPEHVSFRVLKTRPGASPVCHFFPADNLIYIPVV</sequence>
<evidence type="ECO:0000259" key="2">
    <source>
        <dbReference type="PROSITE" id="PS51277"/>
    </source>
</evidence>
<dbReference type="Proteomes" id="UP000594638">
    <property type="component" value="Unassembled WGS sequence"/>
</dbReference>
<evidence type="ECO:0000313" key="3">
    <source>
        <dbReference type="EMBL" id="CAA2998966.1"/>
    </source>
</evidence>
<dbReference type="EMBL" id="CACTIH010005613">
    <property type="protein sequence ID" value="CAA2998966.1"/>
    <property type="molecule type" value="Genomic_DNA"/>
</dbReference>
<keyword evidence="1" id="KW-0472">Membrane</keyword>
<dbReference type="SMART" id="SM01045">
    <property type="entry name" value="BURP"/>
    <property type="match status" value="1"/>
</dbReference>
<evidence type="ECO:0000313" key="4">
    <source>
        <dbReference type="Proteomes" id="UP000594638"/>
    </source>
</evidence>
<feature type="transmembrane region" description="Helical" evidence="1">
    <location>
        <begin position="20"/>
        <end position="40"/>
    </location>
</feature>
<proteinExistence type="predicted"/>
<comment type="caution">
    <text evidence="3">The sequence shown here is derived from an EMBL/GenBank/DDBJ whole genome shotgun (WGS) entry which is preliminary data.</text>
</comment>
<dbReference type="PROSITE" id="PS51277">
    <property type="entry name" value="BURP"/>
    <property type="match status" value="1"/>
</dbReference>
<name>A0A8S0T3Z8_OLEEU</name>
<dbReference type="Gramene" id="OE9A121762T2">
    <property type="protein sequence ID" value="OE9A121762C2"/>
    <property type="gene ID" value="OE9A121762"/>
</dbReference>
<evidence type="ECO:0000256" key="1">
    <source>
        <dbReference type="SAM" id="Phobius"/>
    </source>
</evidence>
<dbReference type="InterPro" id="IPR044816">
    <property type="entry name" value="BURP"/>
</dbReference>
<dbReference type="OrthoDB" id="1909293at2759"/>
<keyword evidence="1" id="KW-0812">Transmembrane</keyword>
<dbReference type="AlphaFoldDB" id="A0A8S0T3Z8"/>